<protein>
    <recommendedName>
        <fullName evidence="5">EF-hand domain-containing protein</fullName>
    </recommendedName>
</protein>
<feature type="domain" description="EF-hand" evidence="5">
    <location>
        <begin position="85"/>
        <end position="120"/>
    </location>
</feature>
<gene>
    <name evidence="6" type="ORF">OCBIM_22019350mg</name>
</gene>
<keyword evidence="2" id="KW-0677">Repeat</keyword>
<dbReference type="Gene3D" id="1.10.238.10">
    <property type="entry name" value="EF-hand"/>
    <property type="match status" value="1"/>
</dbReference>
<dbReference type="InterPro" id="IPR018247">
    <property type="entry name" value="EF_Hand_1_Ca_BS"/>
</dbReference>
<keyword evidence="3" id="KW-0106">Calcium</keyword>
<dbReference type="Pfam" id="PF13499">
    <property type="entry name" value="EF-hand_7"/>
    <property type="match status" value="2"/>
</dbReference>
<dbReference type="OrthoDB" id="191686at2759"/>
<dbReference type="EMBL" id="KQ418754">
    <property type="protein sequence ID" value="KOF86019.1"/>
    <property type="molecule type" value="Genomic_DNA"/>
</dbReference>
<organism evidence="6">
    <name type="scientific">Octopus bimaculoides</name>
    <name type="common">California two-spotted octopus</name>
    <dbReference type="NCBI Taxonomy" id="37653"/>
    <lineage>
        <taxon>Eukaryota</taxon>
        <taxon>Metazoa</taxon>
        <taxon>Spiralia</taxon>
        <taxon>Lophotrochozoa</taxon>
        <taxon>Mollusca</taxon>
        <taxon>Cephalopoda</taxon>
        <taxon>Coleoidea</taxon>
        <taxon>Octopodiformes</taxon>
        <taxon>Octopoda</taxon>
        <taxon>Incirrata</taxon>
        <taxon>Octopodidae</taxon>
        <taxon>Octopus</taxon>
    </lineage>
</organism>
<evidence type="ECO:0000256" key="1">
    <source>
        <dbReference type="ARBA" id="ARBA00022723"/>
    </source>
</evidence>
<sequence length="168" mass="18633">MGNASSSDLCSNFDADEIKRLGKKFRKLDVDKSGSLSVDELSVFPQSQMNPLIQRVIDVFDADGNGEINFNEFINGLSQFSVRGDKETKLRFAFNIYDIDKDGFISNSDLFHALKIMVGSNLEDVQLQQIVDKTMIYADTGGNGKISFEEFCTAVISLGVHETMVVDV</sequence>
<name>A0A0L8HAA9_OCTBM</name>
<dbReference type="InterPro" id="IPR002048">
    <property type="entry name" value="EF_hand_dom"/>
</dbReference>
<accession>A0A0L8HAA9</accession>
<dbReference type="STRING" id="37653.A0A0L8HAA9"/>
<comment type="similarity">
    <text evidence="4">Belongs to the calcineurin regulatory subunit family.</text>
</comment>
<proteinExistence type="inferred from homology"/>
<dbReference type="PROSITE" id="PS50222">
    <property type="entry name" value="EF_HAND_2"/>
    <property type="match status" value="3"/>
</dbReference>
<keyword evidence="1" id="KW-0479">Metal-binding</keyword>
<dbReference type="PROSITE" id="PS00018">
    <property type="entry name" value="EF_HAND_1"/>
    <property type="match status" value="2"/>
</dbReference>
<dbReference type="SMART" id="SM00054">
    <property type="entry name" value="EFh"/>
    <property type="match status" value="4"/>
</dbReference>
<dbReference type="InterPro" id="IPR011992">
    <property type="entry name" value="EF-hand-dom_pair"/>
</dbReference>
<feature type="domain" description="EF-hand" evidence="5">
    <location>
        <begin position="126"/>
        <end position="161"/>
    </location>
</feature>
<evidence type="ECO:0000259" key="5">
    <source>
        <dbReference type="PROSITE" id="PS50222"/>
    </source>
</evidence>
<dbReference type="AlphaFoldDB" id="A0A0L8HAA9"/>
<reference evidence="6" key="1">
    <citation type="submission" date="2015-07" db="EMBL/GenBank/DDBJ databases">
        <title>MeaNS - Measles Nucleotide Surveillance Program.</title>
        <authorList>
            <person name="Tran T."/>
            <person name="Druce J."/>
        </authorList>
    </citation>
    <scope>NUCLEOTIDE SEQUENCE</scope>
    <source>
        <strain evidence="6">UCB-OBI-ISO-001</strain>
        <tissue evidence="6">Gonad</tissue>
    </source>
</reference>
<evidence type="ECO:0000256" key="2">
    <source>
        <dbReference type="ARBA" id="ARBA00022737"/>
    </source>
</evidence>
<evidence type="ECO:0000313" key="6">
    <source>
        <dbReference type="EMBL" id="KOF86019.1"/>
    </source>
</evidence>
<dbReference type="GO" id="GO:0005509">
    <property type="term" value="F:calcium ion binding"/>
    <property type="evidence" value="ECO:0007669"/>
    <property type="project" value="InterPro"/>
</dbReference>
<dbReference type="PANTHER" id="PTHR45942">
    <property type="entry name" value="PROTEIN PHOSPATASE 3 REGULATORY SUBUNIT B ALPHA ISOFORM TYPE 1"/>
    <property type="match status" value="1"/>
</dbReference>
<evidence type="ECO:0000256" key="4">
    <source>
        <dbReference type="ARBA" id="ARBA00023774"/>
    </source>
</evidence>
<evidence type="ECO:0000256" key="3">
    <source>
        <dbReference type="ARBA" id="ARBA00022837"/>
    </source>
</evidence>
<dbReference type="FunFam" id="1.10.238.10:FF:000047">
    <property type="entry name" value="Calcineurin subunit B type 1"/>
    <property type="match status" value="1"/>
</dbReference>
<dbReference type="SUPFAM" id="SSF47473">
    <property type="entry name" value="EF-hand"/>
    <property type="match status" value="1"/>
</dbReference>
<feature type="domain" description="EF-hand" evidence="5">
    <location>
        <begin position="48"/>
        <end position="83"/>
    </location>
</feature>